<reference evidence="3" key="1">
    <citation type="submission" date="2017-08" db="EMBL/GenBank/DDBJ databases">
        <authorList>
            <person name="Varghese N."/>
            <person name="Submissions S."/>
        </authorList>
    </citation>
    <scope>NUCLEOTIDE SEQUENCE [LARGE SCALE GENOMIC DNA]</scope>
    <source>
        <strain evidence="3">AP-Melu-1000-B4</strain>
    </source>
</reference>
<feature type="transmembrane region" description="Helical" evidence="1">
    <location>
        <begin position="24"/>
        <end position="42"/>
    </location>
</feature>
<proteinExistence type="predicted"/>
<sequence>MLYLIFLQILFSAAYYITSPFEMNWSLWAALALNFIALGYLFKHHQIAHELLHRRIRIARIVFTLTIFLLELLILFTPNPVSPDEGIFGLINDGEVLITGILLGVLWRKELLGNGSD</sequence>
<evidence type="ECO:0000313" key="3">
    <source>
        <dbReference type="Proteomes" id="UP000218069"/>
    </source>
</evidence>
<dbReference type="AlphaFoldDB" id="A0A240E154"/>
<protein>
    <submittedName>
        <fullName evidence="2">Uncharacterized protein</fullName>
    </submittedName>
</protein>
<dbReference type="Proteomes" id="UP000218069">
    <property type="component" value="Unassembled WGS sequence"/>
</dbReference>
<evidence type="ECO:0000313" key="2">
    <source>
        <dbReference type="EMBL" id="SNX29175.1"/>
    </source>
</evidence>
<feature type="transmembrane region" description="Helical" evidence="1">
    <location>
        <begin position="87"/>
        <end position="107"/>
    </location>
</feature>
<keyword evidence="1" id="KW-0812">Transmembrane</keyword>
<keyword evidence="1" id="KW-1133">Transmembrane helix</keyword>
<dbReference type="RefSeq" id="WP_096674014.1">
    <property type="nucleotide sequence ID" value="NZ_OANS01000004.1"/>
</dbReference>
<dbReference type="EMBL" id="OANS01000004">
    <property type="protein sequence ID" value="SNX29175.1"/>
    <property type="molecule type" value="Genomic_DNA"/>
</dbReference>
<keyword evidence="3" id="KW-1185">Reference proteome</keyword>
<evidence type="ECO:0000256" key="1">
    <source>
        <dbReference type="SAM" id="Phobius"/>
    </source>
</evidence>
<feature type="transmembrane region" description="Helical" evidence="1">
    <location>
        <begin position="62"/>
        <end position="81"/>
    </location>
</feature>
<keyword evidence="1" id="KW-0472">Membrane</keyword>
<organism evidence="2 3">
    <name type="scientific">Polynucleobacter meluiroseus</name>
    <dbReference type="NCBI Taxonomy" id="1938814"/>
    <lineage>
        <taxon>Bacteria</taxon>
        <taxon>Pseudomonadati</taxon>
        <taxon>Pseudomonadota</taxon>
        <taxon>Betaproteobacteria</taxon>
        <taxon>Burkholderiales</taxon>
        <taxon>Burkholderiaceae</taxon>
        <taxon>Polynucleobacter</taxon>
    </lineage>
</organism>
<accession>A0A240E154</accession>
<gene>
    <name evidence="2" type="ORF">SAMN06295945_1540</name>
</gene>
<name>A0A240E154_9BURK</name>